<organism evidence="2 3">
    <name type="scientific">Escallonia herrerae</name>
    <dbReference type="NCBI Taxonomy" id="1293975"/>
    <lineage>
        <taxon>Eukaryota</taxon>
        <taxon>Viridiplantae</taxon>
        <taxon>Streptophyta</taxon>
        <taxon>Embryophyta</taxon>
        <taxon>Tracheophyta</taxon>
        <taxon>Spermatophyta</taxon>
        <taxon>Magnoliopsida</taxon>
        <taxon>eudicotyledons</taxon>
        <taxon>Gunneridae</taxon>
        <taxon>Pentapetalae</taxon>
        <taxon>asterids</taxon>
        <taxon>campanulids</taxon>
        <taxon>Escalloniales</taxon>
        <taxon>Escalloniaceae</taxon>
        <taxon>Escallonia</taxon>
    </lineage>
</organism>
<dbReference type="Proteomes" id="UP001188597">
    <property type="component" value="Unassembled WGS sequence"/>
</dbReference>
<protein>
    <submittedName>
        <fullName evidence="2">Uncharacterized protein</fullName>
    </submittedName>
</protein>
<sequence>MVQTIVLPVSATFLTARMTIAAALVSRPVVGSSMKIMEGLATSSAAIFSRLRCSVDRPVSPDRTSAQQKSNSIQPKY</sequence>
<feature type="region of interest" description="Disordered" evidence="1">
    <location>
        <begin position="57"/>
        <end position="77"/>
    </location>
</feature>
<reference evidence="2" key="1">
    <citation type="submission" date="2022-12" db="EMBL/GenBank/DDBJ databases">
        <title>Draft genome assemblies for two species of Escallonia (Escalloniales).</title>
        <authorList>
            <person name="Chanderbali A."/>
            <person name="Dervinis C."/>
            <person name="Anghel I."/>
            <person name="Soltis D."/>
            <person name="Soltis P."/>
            <person name="Zapata F."/>
        </authorList>
    </citation>
    <scope>NUCLEOTIDE SEQUENCE</scope>
    <source>
        <strain evidence="2">UCBG64.0493</strain>
        <tissue evidence="2">Leaf</tissue>
    </source>
</reference>
<name>A0AA88V6D3_9ASTE</name>
<keyword evidence="3" id="KW-1185">Reference proteome</keyword>
<gene>
    <name evidence="2" type="ORF">RJ639_019291</name>
</gene>
<dbReference type="AlphaFoldDB" id="A0AA88V6D3"/>
<evidence type="ECO:0000256" key="1">
    <source>
        <dbReference type="SAM" id="MobiDB-lite"/>
    </source>
</evidence>
<dbReference type="EMBL" id="JAVXUP010002544">
    <property type="protein sequence ID" value="KAK3002707.1"/>
    <property type="molecule type" value="Genomic_DNA"/>
</dbReference>
<feature type="compositionally biased region" description="Polar residues" evidence="1">
    <location>
        <begin position="62"/>
        <end position="77"/>
    </location>
</feature>
<accession>A0AA88V6D3</accession>
<proteinExistence type="predicted"/>
<comment type="caution">
    <text evidence="2">The sequence shown here is derived from an EMBL/GenBank/DDBJ whole genome shotgun (WGS) entry which is preliminary data.</text>
</comment>
<evidence type="ECO:0000313" key="3">
    <source>
        <dbReference type="Proteomes" id="UP001188597"/>
    </source>
</evidence>
<evidence type="ECO:0000313" key="2">
    <source>
        <dbReference type="EMBL" id="KAK3002707.1"/>
    </source>
</evidence>